<feature type="binding site" evidence="9">
    <location>
        <begin position="129"/>
        <end position="136"/>
    </location>
    <ligand>
        <name>GTP</name>
        <dbReference type="ChEBI" id="CHEBI:37565"/>
    </ligand>
</feature>
<sequence length="333" mass="35746">MFKRKNEIPEASSGTEEGRRGLFSRMKQGLAKTRGSFTEGLARLVAGKKQIDDELLEELETLLITADVGVEVTTEIIDAITERVKRRDLDDPEALVRALRGYLVEAVSVPGEIPEWRPGEDNRVVLVVGVNGVGKTTTIGKLAARYQQEGLSVMLAAGDTFRAAAVEQLQQWGQRCDCPVVAQDSGADSASVIHDAVQAAASRGTDVLLADTAGRLHTKTNLMEELTKVRRVVNRLDGDAPHETWLVVDATTGQNAVAQAEKFNESVPLTGLVVTKLDGTAKGGIAVSLVRRLGLPIRYIGVGEGLEDLRPFDPEAYVDALLDTEPAGTDAAP</sequence>
<evidence type="ECO:0000256" key="2">
    <source>
        <dbReference type="ARBA" id="ARBA00022490"/>
    </source>
</evidence>
<name>A0ABV4TVN3_9GAMM</name>
<dbReference type="EMBL" id="JBGUAW010000007">
    <property type="protein sequence ID" value="MFA9461399.1"/>
    <property type="molecule type" value="Genomic_DNA"/>
</dbReference>
<dbReference type="Pfam" id="PF00448">
    <property type="entry name" value="SRP54"/>
    <property type="match status" value="1"/>
</dbReference>
<dbReference type="SUPFAM" id="SSF52540">
    <property type="entry name" value="P-loop containing nucleoside triphosphate hydrolases"/>
    <property type="match status" value="1"/>
</dbReference>
<evidence type="ECO:0000256" key="6">
    <source>
        <dbReference type="ARBA" id="ARBA00023136"/>
    </source>
</evidence>
<evidence type="ECO:0000256" key="5">
    <source>
        <dbReference type="ARBA" id="ARBA00023134"/>
    </source>
</evidence>
<comment type="subunit">
    <text evidence="9">Part of the signal recognition particle protein translocation system, which is composed of SRP and FtsY. SRP is a ribonucleoprotein composed of Ffh and a 4.5S RNA molecule.</text>
</comment>
<dbReference type="EC" id="3.6.5.4" evidence="9"/>
<comment type="function">
    <text evidence="9">Involved in targeting and insertion of nascent membrane proteins into the cytoplasmic membrane. Acts as a receptor for the complex formed by the signal recognition particle (SRP) and the ribosome-nascent chain (RNC). Interaction with SRP-RNC leads to the transfer of the RNC complex to the Sec translocase for insertion into the membrane, the hydrolysis of GTP by both Ffh and FtsY, and the dissociation of the SRP-FtsY complex into the individual components.</text>
</comment>
<evidence type="ECO:0000256" key="7">
    <source>
        <dbReference type="ARBA" id="ARBA00023170"/>
    </source>
</evidence>
<evidence type="ECO:0000256" key="10">
    <source>
        <dbReference type="SAM" id="MobiDB-lite"/>
    </source>
</evidence>
<dbReference type="InterPro" id="IPR042101">
    <property type="entry name" value="SRP54_N_sf"/>
</dbReference>
<keyword evidence="5 9" id="KW-0342">GTP-binding</keyword>
<keyword evidence="1 9" id="KW-1003">Cell membrane</keyword>
<dbReference type="InterPro" id="IPR036225">
    <property type="entry name" value="SRP/SRP_N"/>
</dbReference>
<organism evidence="12 13">
    <name type="scientific">Thiohalorhabdus methylotrophus</name>
    <dbReference type="NCBI Taxonomy" id="3242694"/>
    <lineage>
        <taxon>Bacteria</taxon>
        <taxon>Pseudomonadati</taxon>
        <taxon>Pseudomonadota</taxon>
        <taxon>Gammaproteobacteria</taxon>
        <taxon>Thiohalorhabdales</taxon>
        <taxon>Thiohalorhabdaceae</taxon>
        <taxon>Thiohalorhabdus</taxon>
    </lineage>
</organism>
<dbReference type="InterPro" id="IPR027417">
    <property type="entry name" value="P-loop_NTPase"/>
</dbReference>
<keyword evidence="13" id="KW-1185">Reference proteome</keyword>
<keyword evidence="7 9" id="KW-0675">Receptor</keyword>
<dbReference type="InterPro" id="IPR000897">
    <property type="entry name" value="SRP54_GTPase_dom"/>
</dbReference>
<comment type="catalytic activity">
    <reaction evidence="8 9">
        <text>GTP + H2O = GDP + phosphate + H(+)</text>
        <dbReference type="Rhea" id="RHEA:19669"/>
        <dbReference type="ChEBI" id="CHEBI:15377"/>
        <dbReference type="ChEBI" id="CHEBI:15378"/>
        <dbReference type="ChEBI" id="CHEBI:37565"/>
        <dbReference type="ChEBI" id="CHEBI:43474"/>
        <dbReference type="ChEBI" id="CHEBI:58189"/>
        <dbReference type="EC" id="3.6.5.4"/>
    </reaction>
</comment>
<dbReference type="InterPro" id="IPR003593">
    <property type="entry name" value="AAA+_ATPase"/>
</dbReference>
<dbReference type="SUPFAM" id="SSF47364">
    <property type="entry name" value="Domain of the SRP/SRP receptor G-proteins"/>
    <property type="match status" value="1"/>
</dbReference>
<evidence type="ECO:0000256" key="4">
    <source>
        <dbReference type="ARBA" id="ARBA00022801"/>
    </source>
</evidence>
<accession>A0ABV4TVN3</accession>
<evidence type="ECO:0000259" key="11">
    <source>
        <dbReference type="PROSITE" id="PS00300"/>
    </source>
</evidence>
<keyword evidence="3 9" id="KW-0547">Nucleotide-binding</keyword>
<dbReference type="PANTHER" id="PTHR43134">
    <property type="entry name" value="SIGNAL RECOGNITION PARTICLE RECEPTOR SUBUNIT ALPHA"/>
    <property type="match status" value="1"/>
</dbReference>
<dbReference type="HAMAP" id="MF_00920">
    <property type="entry name" value="FtsY"/>
    <property type="match status" value="1"/>
</dbReference>
<evidence type="ECO:0000256" key="8">
    <source>
        <dbReference type="ARBA" id="ARBA00048027"/>
    </source>
</evidence>
<dbReference type="InterPro" id="IPR013822">
    <property type="entry name" value="Signal_recog_particl_SRP54_hlx"/>
</dbReference>
<dbReference type="Proteomes" id="UP001575181">
    <property type="component" value="Unassembled WGS sequence"/>
</dbReference>
<feature type="region of interest" description="Disordered" evidence="10">
    <location>
        <begin position="1"/>
        <end position="20"/>
    </location>
</feature>
<keyword evidence="6 9" id="KW-0472">Membrane</keyword>
<feature type="binding site" evidence="9">
    <location>
        <begin position="275"/>
        <end position="278"/>
    </location>
    <ligand>
        <name>GTP</name>
        <dbReference type="ChEBI" id="CHEBI:37565"/>
    </ligand>
</feature>
<feature type="binding site" evidence="9">
    <location>
        <begin position="211"/>
        <end position="215"/>
    </location>
    <ligand>
        <name>GTP</name>
        <dbReference type="ChEBI" id="CHEBI:37565"/>
    </ligand>
</feature>
<protein>
    <recommendedName>
        <fullName evidence="9">Signal recognition particle receptor FtsY</fullName>
        <shortName evidence="9">SRP receptor</shortName>
        <ecNumber evidence="9">3.6.5.4</ecNumber>
    </recommendedName>
</protein>
<comment type="caution">
    <text evidence="12">The sequence shown here is derived from an EMBL/GenBank/DDBJ whole genome shotgun (WGS) entry which is preliminary data.</text>
</comment>
<keyword evidence="2 9" id="KW-0963">Cytoplasm</keyword>
<dbReference type="SMART" id="SM00382">
    <property type="entry name" value="AAA"/>
    <property type="match status" value="1"/>
</dbReference>
<evidence type="ECO:0000313" key="13">
    <source>
        <dbReference type="Proteomes" id="UP001575181"/>
    </source>
</evidence>
<evidence type="ECO:0000256" key="9">
    <source>
        <dbReference type="HAMAP-Rule" id="MF_00920"/>
    </source>
</evidence>
<dbReference type="RefSeq" id="WP_373656188.1">
    <property type="nucleotide sequence ID" value="NZ_JBGUAW010000007.1"/>
</dbReference>
<dbReference type="Gene3D" id="1.20.120.140">
    <property type="entry name" value="Signal recognition particle SRP54, nucleotide-binding domain"/>
    <property type="match status" value="1"/>
</dbReference>
<keyword evidence="4 9" id="KW-0378">Hydrolase</keyword>
<dbReference type="InterPro" id="IPR004390">
    <property type="entry name" value="SR_rcpt_FtsY"/>
</dbReference>
<gene>
    <name evidence="9 12" type="primary">ftsY</name>
    <name evidence="12" type="ORF">ACERLL_11235</name>
</gene>
<dbReference type="NCBIfam" id="TIGR00064">
    <property type="entry name" value="ftsY"/>
    <property type="match status" value="1"/>
</dbReference>
<dbReference type="SMART" id="SM00962">
    <property type="entry name" value="SRP54"/>
    <property type="match status" value="1"/>
</dbReference>
<evidence type="ECO:0000256" key="3">
    <source>
        <dbReference type="ARBA" id="ARBA00022741"/>
    </source>
</evidence>
<evidence type="ECO:0000313" key="12">
    <source>
        <dbReference type="EMBL" id="MFA9461399.1"/>
    </source>
</evidence>
<dbReference type="Gene3D" id="3.40.50.300">
    <property type="entry name" value="P-loop containing nucleotide triphosphate hydrolases"/>
    <property type="match status" value="1"/>
</dbReference>
<reference evidence="12 13" key="1">
    <citation type="submission" date="2024-08" db="EMBL/GenBank/DDBJ databases">
        <title>Whole-genome sequencing of halo(alkali)philic microorganisms from hypersaline lakes.</title>
        <authorList>
            <person name="Sorokin D.Y."/>
            <person name="Merkel A.Y."/>
            <person name="Messina E."/>
            <person name="Yakimov M."/>
        </authorList>
    </citation>
    <scope>NUCLEOTIDE SEQUENCE [LARGE SCALE GENOMIC DNA]</scope>
    <source>
        <strain evidence="12 13">Cl-TMA</strain>
    </source>
</reference>
<dbReference type="SMART" id="SM00963">
    <property type="entry name" value="SRP54_N"/>
    <property type="match status" value="1"/>
</dbReference>
<proteinExistence type="inferred from homology"/>
<comment type="subcellular location">
    <subcellularLocation>
        <location evidence="9">Cell membrane</location>
        <topology evidence="9">Peripheral membrane protein</topology>
        <orientation evidence="9">Cytoplasmic side</orientation>
    </subcellularLocation>
    <subcellularLocation>
        <location evidence="9">Cytoplasm</location>
    </subcellularLocation>
</comment>
<dbReference type="PANTHER" id="PTHR43134:SF1">
    <property type="entry name" value="SIGNAL RECOGNITION PARTICLE RECEPTOR SUBUNIT ALPHA"/>
    <property type="match status" value="1"/>
</dbReference>
<dbReference type="PROSITE" id="PS00300">
    <property type="entry name" value="SRP54"/>
    <property type="match status" value="1"/>
</dbReference>
<feature type="domain" description="SRP54-type proteins GTP-binding" evidence="11">
    <location>
        <begin position="296"/>
        <end position="309"/>
    </location>
</feature>
<dbReference type="CDD" id="cd17874">
    <property type="entry name" value="FtsY"/>
    <property type="match status" value="1"/>
</dbReference>
<dbReference type="Pfam" id="PF02881">
    <property type="entry name" value="SRP54_N"/>
    <property type="match status" value="1"/>
</dbReference>
<evidence type="ECO:0000256" key="1">
    <source>
        <dbReference type="ARBA" id="ARBA00022475"/>
    </source>
</evidence>
<comment type="similarity">
    <text evidence="9">Belongs to the GTP-binding SRP family. FtsY subfamily.</text>
</comment>